<proteinExistence type="predicted"/>
<dbReference type="PANTHER" id="PTHR36838:SF1">
    <property type="entry name" value="SLR1864 PROTEIN"/>
    <property type="match status" value="1"/>
</dbReference>
<evidence type="ECO:0000256" key="2">
    <source>
        <dbReference type="ARBA" id="ARBA00022448"/>
    </source>
</evidence>
<dbReference type="InterPro" id="IPR004776">
    <property type="entry name" value="Mem_transp_PIN-like"/>
</dbReference>
<dbReference type="PANTHER" id="PTHR36838">
    <property type="entry name" value="AUXIN EFFLUX CARRIER FAMILY PROTEIN"/>
    <property type="match status" value="1"/>
</dbReference>
<dbReference type="Pfam" id="PF03547">
    <property type="entry name" value="Mem_trans"/>
    <property type="match status" value="1"/>
</dbReference>
<evidence type="ECO:0000256" key="6">
    <source>
        <dbReference type="ARBA" id="ARBA00023136"/>
    </source>
</evidence>
<evidence type="ECO:0000256" key="1">
    <source>
        <dbReference type="ARBA" id="ARBA00004141"/>
    </source>
</evidence>
<comment type="subcellular location">
    <subcellularLocation>
        <location evidence="1">Membrane</location>
        <topology evidence="1">Multi-pass membrane protein</topology>
    </subcellularLocation>
</comment>
<evidence type="ECO:0000313" key="8">
    <source>
        <dbReference type="EMBL" id="TCP96021.1"/>
    </source>
</evidence>
<feature type="transmembrane region" description="Helical" evidence="7">
    <location>
        <begin position="250"/>
        <end position="273"/>
    </location>
</feature>
<evidence type="ECO:0008006" key="10">
    <source>
        <dbReference type="Google" id="ProtNLM"/>
    </source>
</evidence>
<feature type="transmembrane region" description="Helical" evidence="7">
    <location>
        <begin position="189"/>
        <end position="210"/>
    </location>
</feature>
<keyword evidence="6 7" id="KW-0472">Membrane</keyword>
<feature type="transmembrane region" description="Helical" evidence="7">
    <location>
        <begin position="6"/>
        <end position="22"/>
    </location>
</feature>
<dbReference type="GO" id="GO:0055085">
    <property type="term" value="P:transmembrane transport"/>
    <property type="evidence" value="ECO:0007669"/>
    <property type="project" value="InterPro"/>
</dbReference>
<feature type="transmembrane region" description="Helical" evidence="7">
    <location>
        <begin position="222"/>
        <end position="244"/>
    </location>
</feature>
<gene>
    <name evidence="8" type="ORF">EDC44_10680</name>
</gene>
<sequence>MAVLQQMLIFFIFIVVGIYAQKKSIITPQNQAQLSSLVVRIAYPAIILSGAMVDGERISGGQLRESLLAMAVLLLLLLIGGWLMPKILHFTQNQHGAVNGMTVFSAIGFIGVPMIQAIYGTGALIYMTIFLIPFNLLFFSYGLKLIHSENSASRFSWRSVVNEGMIACLLAEVIYFGKIPMPTVVKSSVAMLGAMTAPLAMMLMGTFLSDIRWKAMLTDGRIWGFTLLKMVVLPLAIVLFLQHFVTANHILLAVCLAALASPTGNVISLLAAVHNKAAYQTTVDGVALTTLVAVITMPLVFALTGLG</sequence>
<keyword evidence="3" id="KW-1003">Cell membrane</keyword>
<feature type="transmembrane region" description="Helical" evidence="7">
    <location>
        <begin position="65"/>
        <end position="84"/>
    </location>
</feature>
<evidence type="ECO:0000256" key="4">
    <source>
        <dbReference type="ARBA" id="ARBA00022692"/>
    </source>
</evidence>
<name>A0A4R2T3J0_9PAST</name>
<feature type="transmembrane region" description="Helical" evidence="7">
    <location>
        <begin position="124"/>
        <end position="143"/>
    </location>
</feature>
<keyword evidence="4 7" id="KW-0812">Transmembrane</keyword>
<keyword evidence="9" id="KW-1185">Reference proteome</keyword>
<keyword evidence="2" id="KW-0813">Transport</keyword>
<reference evidence="8 9" key="1">
    <citation type="submission" date="2019-03" db="EMBL/GenBank/DDBJ databases">
        <title>Genomic Encyclopedia of Type Strains, Phase IV (KMG-IV): sequencing the most valuable type-strain genomes for metagenomic binning, comparative biology and taxonomic classification.</title>
        <authorList>
            <person name="Goeker M."/>
        </authorList>
    </citation>
    <scope>NUCLEOTIDE SEQUENCE [LARGE SCALE GENOMIC DNA]</scope>
    <source>
        <strain evidence="8 9">DSM 28404</strain>
    </source>
</reference>
<comment type="caution">
    <text evidence="8">The sequence shown here is derived from an EMBL/GenBank/DDBJ whole genome shotgun (WGS) entry which is preliminary data.</text>
</comment>
<accession>A0A4R2T3J0</accession>
<evidence type="ECO:0000313" key="9">
    <source>
        <dbReference type="Proteomes" id="UP000295763"/>
    </source>
</evidence>
<evidence type="ECO:0000256" key="7">
    <source>
        <dbReference type="SAM" id="Phobius"/>
    </source>
</evidence>
<keyword evidence="5 7" id="KW-1133">Transmembrane helix</keyword>
<evidence type="ECO:0000256" key="3">
    <source>
        <dbReference type="ARBA" id="ARBA00022475"/>
    </source>
</evidence>
<dbReference type="EMBL" id="SLYB01000006">
    <property type="protein sequence ID" value="TCP96021.1"/>
    <property type="molecule type" value="Genomic_DNA"/>
</dbReference>
<dbReference type="AlphaFoldDB" id="A0A4R2T3J0"/>
<evidence type="ECO:0000256" key="5">
    <source>
        <dbReference type="ARBA" id="ARBA00022989"/>
    </source>
</evidence>
<protein>
    <recommendedName>
        <fullName evidence="10">Permease</fullName>
    </recommendedName>
</protein>
<feature type="transmembrane region" description="Helical" evidence="7">
    <location>
        <begin position="34"/>
        <end position="53"/>
    </location>
</feature>
<dbReference type="GO" id="GO:0016020">
    <property type="term" value="C:membrane"/>
    <property type="evidence" value="ECO:0007669"/>
    <property type="project" value="UniProtKB-SubCell"/>
</dbReference>
<feature type="transmembrane region" description="Helical" evidence="7">
    <location>
        <begin position="285"/>
        <end position="306"/>
    </location>
</feature>
<feature type="transmembrane region" description="Helical" evidence="7">
    <location>
        <begin position="96"/>
        <end position="118"/>
    </location>
</feature>
<dbReference type="Proteomes" id="UP000295763">
    <property type="component" value="Unassembled WGS sequence"/>
</dbReference>
<feature type="transmembrane region" description="Helical" evidence="7">
    <location>
        <begin position="155"/>
        <end position="177"/>
    </location>
</feature>
<dbReference type="OrthoDB" id="9798064at2"/>
<organism evidence="8 9">
    <name type="scientific">Cricetibacter osteomyelitidis</name>
    <dbReference type="NCBI Taxonomy" id="1521931"/>
    <lineage>
        <taxon>Bacteria</taxon>
        <taxon>Pseudomonadati</taxon>
        <taxon>Pseudomonadota</taxon>
        <taxon>Gammaproteobacteria</taxon>
        <taxon>Pasteurellales</taxon>
        <taxon>Pasteurellaceae</taxon>
        <taxon>Cricetibacter</taxon>
    </lineage>
</organism>
<dbReference type="RefSeq" id="WP_131975747.1">
    <property type="nucleotide sequence ID" value="NZ_SLYB01000006.1"/>
</dbReference>